<dbReference type="Gene3D" id="2.120.10.80">
    <property type="entry name" value="Kelch-type beta propeller"/>
    <property type="match status" value="2"/>
</dbReference>
<evidence type="ECO:0000259" key="4">
    <source>
        <dbReference type="PROSITE" id="PS50097"/>
    </source>
</evidence>
<keyword evidence="1" id="KW-0880">Kelch repeat</keyword>
<feature type="region of interest" description="Disordered" evidence="3">
    <location>
        <begin position="806"/>
        <end position="836"/>
    </location>
</feature>
<feature type="compositionally biased region" description="Polar residues" evidence="3">
    <location>
        <begin position="597"/>
        <end position="610"/>
    </location>
</feature>
<feature type="compositionally biased region" description="Polar residues" evidence="3">
    <location>
        <begin position="564"/>
        <end position="584"/>
    </location>
</feature>
<dbReference type="EMBL" id="JBAMIC010000010">
    <property type="protein sequence ID" value="KAK7102258.1"/>
    <property type="molecule type" value="Genomic_DNA"/>
</dbReference>
<dbReference type="Pfam" id="PF24681">
    <property type="entry name" value="Kelch_KLHDC2_KLHL20_DRC7"/>
    <property type="match status" value="1"/>
</dbReference>
<dbReference type="SUPFAM" id="SSF117281">
    <property type="entry name" value="Kelch motif"/>
    <property type="match status" value="2"/>
</dbReference>
<dbReference type="SMART" id="SM00875">
    <property type="entry name" value="BACK"/>
    <property type="match status" value="1"/>
</dbReference>
<dbReference type="InterPro" id="IPR011333">
    <property type="entry name" value="SKP1/BTB/POZ_sf"/>
</dbReference>
<feature type="compositionally biased region" description="Pro residues" evidence="3">
    <location>
        <begin position="751"/>
        <end position="763"/>
    </location>
</feature>
<feature type="compositionally biased region" description="Polar residues" evidence="3">
    <location>
        <begin position="622"/>
        <end position="659"/>
    </location>
</feature>
<dbReference type="InterPro" id="IPR015915">
    <property type="entry name" value="Kelch-typ_b-propeller"/>
</dbReference>
<keyword evidence="2" id="KW-0677">Repeat</keyword>
<evidence type="ECO:0000313" key="5">
    <source>
        <dbReference type="EMBL" id="KAK7102258.1"/>
    </source>
</evidence>
<dbReference type="SMART" id="SM00612">
    <property type="entry name" value="Kelch"/>
    <property type="match status" value="6"/>
</dbReference>
<evidence type="ECO:0000313" key="6">
    <source>
        <dbReference type="Proteomes" id="UP001374579"/>
    </source>
</evidence>
<dbReference type="Proteomes" id="UP001374579">
    <property type="component" value="Unassembled WGS sequence"/>
</dbReference>
<feature type="region of interest" description="Disordered" evidence="3">
    <location>
        <begin position="1"/>
        <end position="30"/>
    </location>
</feature>
<dbReference type="PANTHER" id="PTHR45632">
    <property type="entry name" value="LD33804P"/>
    <property type="match status" value="1"/>
</dbReference>
<accession>A0AAN9GAY3</accession>
<sequence>MPEPRVLPKVLPETKMQPQNSNNAFEPYGNYGGNPYGNQQWYGGQGQYGYDGQSQYGYDGQSQYGYAPSQNTYGEEDIFYDDQEIYDAGYGQGDGAEMSNDLGSGLKEIPHAWLNRLLPSTEPMQGMDWQSVFGRVFFLDDHGVFRPLDLERVLAGEMSHYNDLTGLPYNVGEILQQFTTLPLGRIHHYANMGEYLRALFDEKKLVDVLIHIKDKMFAAHRIALACHSVYFARAFILNQHQKHKLTEIKLRSIQPHDFYAVLRFIYTGRLHVNDNNVDGLMHVANQLQIPAVLFKCLDFLGHMPVAPAVDLVTEPDPGVIRDQAGKLLEGKLRDVMQSDFFLTMGIEPVEMALGDDALVVDSELDVFYAALSWLAYEVGPRRKYLDRLMRQVRFTSMAPVEVIEATQANNLIRNSPYCRNRVMEAIWLMTIKKYRTYDVLKCHCPKPRSCLRGLGPEYDGEDMAYDSGYLFGEEDGVDGFGQPGNPYSGSEYQPHIVRPGMASPDQSRAPASQMSQKRMNQLSQDMAQNASKRDTRRWSVIPQGRPSLEKEPRGASSRGKLAASPSQRSVGSRASQSRRNNGQVKLTAKVLDKHDQATSILGNPSYTPQRIPSGASVRRNGKSQPIPNILIQSPSRQYAASVMSGTPSRSQPLAQRSPSRSPPLAQRSPSRSPSQAKGSHSIQGAPSGSPSRVHKSPSRTPPFGKGSPSRSPSVRSLGMASTGGPRRVGQSPSIESRRSRGRSKPHSRSPPVAPRPIPLPPAKSPARSMPEDPPPSEEDVPFFKFYSSQFDGENVEGRVTGVEVGFQRKSIGPSGRRRVRQGSDAGSGAGGQASGYDPLSAGDILAVGGYMDSDSMRGSSNAQRLGSDQKSWEKFSEMPEARLNFAAAYLNGHIYVVGGYDPCHIKCRKRATKSTFQFDPVKQTWLKVCSMLCARSFHTVCVLDGRIYAMGGQDENEEMLDSVEVYDSNLDNWLAVASMAFCRVGASSAGFEDCVMIVGGYGESNDDPDDPCPVLMSSEWFDPSTNKWETRGNLRIPRAQACLVVVDDCLYLCGGATRNACTGSLCSVHDVDMYDSRTDEWTHLTDMQTARHNAGASVIDSKIYVVGGVSTDTKQVLRSVECFDTSDDTWNTDLPELPLGAKSLACIVISDD</sequence>
<dbReference type="PANTHER" id="PTHR45632:SF3">
    <property type="entry name" value="KELCH-LIKE PROTEIN 32"/>
    <property type="match status" value="1"/>
</dbReference>
<organism evidence="5 6">
    <name type="scientific">Littorina saxatilis</name>
    <dbReference type="NCBI Taxonomy" id="31220"/>
    <lineage>
        <taxon>Eukaryota</taxon>
        <taxon>Metazoa</taxon>
        <taxon>Spiralia</taxon>
        <taxon>Lophotrochozoa</taxon>
        <taxon>Mollusca</taxon>
        <taxon>Gastropoda</taxon>
        <taxon>Caenogastropoda</taxon>
        <taxon>Littorinimorpha</taxon>
        <taxon>Littorinoidea</taxon>
        <taxon>Littorinidae</taxon>
        <taxon>Littorina</taxon>
    </lineage>
</organism>
<protein>
    <recommendedName>
        <fullName evidence="4">BTB domain-containing protein</fullName>
    </recommendedName>
</protein>
<evidence type="ECO:0000256" key="2">
    <source>
        <dbReference type="ARBA" id="ARBA00022737"/>
    </source>
</evidence>
<dbReference type="SMART" id="SM00225">
    <property type="entry name" value="BTB"/>
    <property type="match status" value="1"/>
</dbReference>
<dbReference type="AlphaFoldDB" id="A0AAN9GAY3"/>
<evidence type="ECO:0000256" key="3">
    <source>
        <dbReference type="SAM" id="MobiDB-lite"/>
    </source>
</evidence>
<dbReference type="Gene3D" id="1.25.40.420">
    <property type="match status" value="1"/>
</dbReference>
<feature type="compositionally biased region" description="Polar residues" evidence="3">
    <location>
        <begin position="667"/>
        <end position="690"/>
    </location>
</feature>
<dbReference type="CDD" id="cd18186">
    <property type="entry name" value="BTB_POZ_ZBTB_KLHL-like"/>
    <property type="match status" value="1"/>
</dbReference>
<dbReference type="InterPro" id="IPR011705">
    <property type="entry name" value="BACK"/>
</dbReference>
<dbReference type="Pfam" id="PF01344">
    <property type="entry name" value="Kelch_1"/>
    <property type="match status" value="1"/>
</dbReference>
<gene>
    <name evidence="5" type="ORF">V1264_020503</name>
</gene>
<comment type="caution">
    <text evidence="5">The sequence shown here is derived from an EMBL/GenBank/DDBJ whole genome shotgun (WGS) entry which is preliminary data.</text>
</comment>
<name>A0AAN9GAY3_9CAEN</name>
<proteinExistence type="predicted"/>
<dbReference type="InterPro" id="IPR000210">
    <property type="entry name" value="BTB/POZ_dom"/>
</dbReference>
<dbReference type="Gene3D" id="3.30.710.10">
    <property type="entry name" value="Potassium Channel Kv1.1, Chain A"/>
    <property type="match status" value="1"/>
</dbReference>
<evidence type="ECO:0000256" key="1">
    <source>
        <dbReference type="ARBA" id="ARBA00022441"/>
    </source>
</evidence>
<dbReference type="InterPro" id="IPR006652">
    <property type="entry name" value="Kelch_1"/>
</dbReference>
<dbReference type="SUPFAM" id="SSF54695">
    <property type="entry name" value="POZ domain"/>
    <property type="match status" value="1"/>
</dbReference>
<feature type="domain" description="BTB" evidence="4">
    <location>
        <begin position="206"/>
        <end position="274"/>
    </location>
</feature>
<feature type="compositionally biased region" description="Polar residues" evidence="3">
    <location>
        <begin position="504"/>
        <end position="530"/>
    </location>
</feature>
<reference evidence="5 6" key="1">
    <citation type="submission" date="2024-02" db="EMBL/GenBank/DDBJ databases">
        <title>Chromosome-scale genome assembly of the rough periwinkle Littorina saxatilis.</title>
        <authorList>
            <person name="De Jode A."/>
            <person name="Faria R."/>
            <person name="Formenti G."/>
            <person name="Sims Y."/>
            <person name="Smith T.P."/>
            <person name="Tracey A."/>
            <person name="Wood J.M.D."/>
            <person name="Zagrodzka Z.B."/>
            <person name="Johannesson K."/>
            <person name="Butlin R.K."/>
            <person name="Leder E.H."/>
        </authorList>
    </citation>
    <scope>NUCLEOTIDE SEQUENCE [LARGE SCALE GENOMIC DNA]</scope>
    <source>
        <strain evidence="5">Snail1</strain>
        <tissue evidence="5">Muscle</tissue>
    </source>
</reference>
<keyword evidence="6" id="KW-1185">Reference proteome</keyword>
<dbReference type="PROSITE" id="PS50097">
    <property type="entry name" value="BTB"/>
    <property type="match status" value="1"/>
</dbReference>
<feature type="region of interest" description="Disordered" evidence="3">
    <location>
        <begin position="480"/>
        <end position="781"/>
    </location>
</feature>
<dbReference type="Pfam" id="PF00651">
    <property type="entry name" value="BTB"/>
    <property type="match status" value="1"/>
</dbReference>
<dbReference type="Pfam" id="PF07707">
    <property type="entry name" value="BACK"/>
    <property type="match status" value="1"/>
</dbReference>